<organism evidence="2 3">
    <name type="scientific">Tissierella carlieri</name>
    <dbReference type="NCBI Taxonomy" id="689904"/>
    <lineage>
        <taxon>Bacteria</taxon>
        <taxon>Bacillati</taxon>
        <taxon>Bacillota</taxon>
        <taxon>Tissierellia</taxon>
        <taxon>Tissierellales</taxon>
        <taxon>Tissierellaceae</taxon>
        <taxon>Tissierella</taxon>
    </lineage>
</organism>
<evidence type="ECO:0008006" key="4">
    <source>
        <dbReference type="Google" id="ProtNLM"/>
    </source>
</evidence>
<feature type="transmembrane region" description="Helical" evidence="1">
    <location>
        <begin position="40"/>
        <end position="58"/>
    </location>
</feature>
<keyword evidence="3" id="KW-1185">Reference proteome</keyword>
<gene>
    <name evidence="2" type="ORF">NE686_20755</name>
</gene>
<name>A0ABT1SGB5_9FIRM</name>
<proteinExistence type="predicted"/>
<keyword evidence="1" id="KW-1133">Transmembrane helix</keyword>
<protein>
    <recommendedName>
        <fullName evidence="4">DUF4179 domain-containing protein</fullName>
    </recommendedName>
</protein>
<evidence type="ECO:0000313" key="3">
    <source>
        <dbReference type="Proteomes" id="UP001524478"/>
    </source>
</evidence>
<reference evidence="2 3" key="1">
    <citation type="submission" date="2022-06" db="EMBL/GenBank/DDBJ databases">
        <title>Isolation of gut microbiota from human fecal samples.</title>
        <authorList>
            <person name="Pamer E.G."/>
            <person name="Barat B."/>
            <person name="Waligurski E."/>
            <person name="Medina S."/>
            <person name="Paddock L."/>
            <person name="Mostad J."/>
        </authorList>
    </citation>
    <scope>NUCLEOTIDE SEQUENCE [LARGE SCALE GENOMIC DNA]</scope>
    <source>
        <strain evidence="2 3">DFI.7.95</strain>
    </source>
</reference>
<accession>A0ABT1SGB5</accession>
<dbReference type="RefSeq" id="WP_216560189.1">
    <property type="nucleotide sequence ID" value="NZ_JAHLOH010000041.1"/>
</dbReference>
<dbReference type="EMBL" id="JANGAC010000023">
    <property type="protein sequence ID" value="MCQ4925538.1"/>
    <property type="molecule type" value="Genomic_DNA"/>
</dbReference>
<sequence>MNNLENLKDYVDKNMNGIMITDDIRENIQFKVKNNKRNHLKWAAVLILPILMLSTLVFNEQISYAAQKIFSYLPGMNKIFQTDGENKVYGLLGSVEMSDNKNYIKVNTAYNDDNTVTLIMEGNVKIEKEIDKYITVVDEENNKADLITSDIIITSDSINNNDYQWSARCTYEFLKATKKFNIIYDKFNIPVIMVELPEIPFDSHNYISVQNINADIAAVTNYVGNKLEVSLLSQSYDKGKSISFPLKDIYLLDSHGNKFYSTNNNHENILYFDKKLENGIRLIIPYISVTDNDVHSSMTMSKYDSLPIEFSLGYNKLVINTAEWIEYNEKFNYRTSDNNNHIFEEEAQKIKLTISKSIGSSDKLKLQNISVDVDQDQLKEYTKEGIKVIWDDPYADINTQVSQEENFEIVLSNIKNTQEEIDLIFYAPVYNTLDSVIIPLRP</sequence>
<evidence type="ECO:0000313" key="2">
    <source>
        <dbReference type="EMBL" id="MCQ4925538.1"/>
    </source>
</evidence>
<comment type="caution">
    <text evidence="2">The sequence shown here is derived from an EMBL/GenBank/DDBJ whole genome shotgun (WGS) entry which is preliminary data.</text>
</comment>
<dbReference type="Proteomes" id="UP001524478">
    <property type="component" value="Unassembled WGS sequence"/>
</dbReference>
<evidence type="ECO:0000256" key="1">
    <source>
        <dbReference type="SAM" id="Phobius"/>
    </source>
</evidence>
<keyword evidence="1" id="KW-0812">Transmembrane</keyword>
<keyword evidence="1" id="KW-0472">Membrane</keyword>